<dbReference type="CDD" id="cd01650">
    <property type="entry name" value="RT_nLTR_like"/>
    <property type="match status" value="1"/>
</dbReference>
<evidence type="ECO:0000259" key="16">
    <source>
        <dbReference type="PROSITE" id="PS50878"/>
    </source>
</evidence>
<proteinExistence type="inferred from homology"/>
<evidence type="ECO:0000256" key="4">
    <source>
        <dbReference type="ARBA" id="ARBA00010879"/>
    </source>
</evidence>
<dbReference type="GO" id="GO:0000309">
    <property type="term" value="F:nicotinamide-nucleotide adenylyltransferase activity"/>
    <property type="evidence" value="ECO:0007669"/>
    <property type="project" value="TreeGrafter"/>
</dbReference>
<dbReference type="GO" id="GO:0000139">
    <property type="term" value="C:Golgi membrane"/>
    <property type="evidence" value="ECO:0007669"/>
    <property type="project" value="UniProtKB-SubCell"/>
</dbReference>
<dbReference type="Pfam" id="PF01467">
    <property type="entry name" value="CTP_transf_like"/>
    <property type="match status" value="1"/>
</dbReference>
<evidence type="ECO:0000256" key="15">
    <source>
        <dbReference type="SAM" id="Coils"/>
    </source>
</evidence>
<gene>
    <name evidence="17" type="ORF">QTP70_025617</name>
</gene>
<keyword evidence="15" id="KW-0175">Coiled coil</keyword>
<dbReference type="Gene3D" id="3.40.50.620">
    <property type="entry name" value="HUPs"/>
    <property type="match status" value="2"/>
</dbReference>
<dbReference type="EMBL" id="JAUCMX010000005">
    <property type="protein sequence ID" value="KAK3546266.1"/>
    <property type="molecule type" value="Genomic_DNA"/>
</dbReference>
<evidence type="ECO:0000256" key="13">
    <source>
        <dbReference type="ARBA" id="ARBA00041585"/>
    </source>
</evidence>
<sequence length="905" mass="105010">MTETTKTHVILLSCGSFNPITKGHIHMFEKARDFLHKTGRFIVIGGIISPVHDSYGKQVGCELEEKERFWSELDEVMESVPMGERVVIGADFNGHVGEGNRGDEEVMGKFGVKERNLEGQMVVDFAKRMDMAVVNTYFQKREEHRVTYKSGGRRTQDSIQRKRLAKKKWDMDRTEEHRQEYKELQRRVKREVSKAKQKAYDELYTRLDTREGEKDLYRLARQRDRDGKDVQQVRVIKDRDGRVLTSEESVQRRWKEYFEELMNEENEREKRVEGVNSVEQKVNKIRKDEVRKALKRMKSGKAVGPDDIPVEVWKCLGEAAVEFLTSLFNRVLQSERMPEEWRRSVLVPIFKNKGDVQSCSNYRGIKLMSHTMKLWERVVEARLRKVVEICKQQYGFMPRKSTTDAIFALRILMEKYRDGQRELHCVFVDLEKAYDRVPREELWYCRRKSGVAEKYVRVVQDMYERSRRVVRCAVGQTEEFKVEVGLHQGSALSPFLFAIVMDQLSEEVRQESPWTMMFADDIVICRESREQVEENLESWRFALERRGMKVSRSKTEYMCVNEREASGTVRLQGEEVKKIQEFKYLGSTVQSNGECGKEVKKRVQAGWNGWRKVSGVLCDRKISARIKGKVYRTVVRPAMLYGLETVSLRKRQESELEGLISSRHRLTMCQLAVQSSDWIRVDPWECYQDTWQTTCSVLEHHRDLMKRVTGCILSNVNTPSTTPVIGQPQNTTSPIYQNRSSANKPTAVKLWGKMSESLGKICCVRPHVERFTFVDENANLGTTMRYEEIELRILLLCGSDLLESFCIPGLWNESDMEVIVGDFGIVVVPRDGADTERIMNHSSVLRKHKGNIIVVKDDMNHPMSIVSSTKSRLALQHGDGHVVDYLTQSVIDYILQNQLYITASG</sequence>
<dbReference type="PANTHER" id="PTHR12039:SF18">
    <property type="entry name" value="NICOTINAMIDE_NICOTINIC ACID MONONUCLEOTIDE ADENYLYLTRANSFERASE 2"/>
    <property type="match status" value="1"/>
</dbReference>
<keyword evidence="18" id="KW-1185">Reference proteome</keyword>
<accession>A0AAE0R7H8</accession>
<evidence type="ECO:0000256" key="14">
    <source>
        <dbReference type="ARBA" id="ARBA00043172"/>
    </source>
</evidence>
<dbReference type="GO" id="GO:0004523">
    <property type="term" value="F:RNA-DNA hybrid ribonuclease activity"/>
    <property type="evidence" value="ECO:0007669"/>
    <property type="project" value="UniProtKB-EC"/>
</dbReference>
<dbReference type="GO" id="GO:0004515">
    <property type="term" value="F:nicotinate-nucleotide adenylyltransferase activity"/>
    <property type="evidence" value="ECO:0007669"/>
    <property type="project" value="TreeGrafter"/>
</dbReference>
<comment type="similarity">
    <text evidence="4">Belongs to the beta type-B retroviral polymerase family. HERV class-II K(HML-2) pol subfamily.</text>
</comment>
<dbReference type="GO" id="GO:0030424">
    <property type="term" value="C:axon"/>
    <property type="evidence" value="ECO:0007669"/>
    <property type="project" value="UniProtKB-SubCell"/>
</dbReference>
<dbReference type="GO" id="GO:0009435">
    <property type="term" value="P:NAD+ biosynthetic process"/>
    <property type="evidence" value="ECO:0007669"/>
    <property type="project" value="TreeGrafter"/>
</dbReference>
<feature type="coiled-coil region" evidence="15">
    <location>
        <begin position="171"/>
        <end position="198"/>
    </location>
</feature>
<keyword evidence="7" id="KW-0472">Membrane</keyword>
<dbReference type="PROSITE" id="PS50878">
    <property type="entry name" value="RT_POL"/>
    <property type="match status" value="1"/>
</dbReference>
<keyword evidence="10" id="KW-0968">Cytoplasmic vesicle</keyword>
<dbReference type="GO" id="GO:0030659">
    <property type="term" value="C:cytoplasmic vesicle membrane"/>
    <property type="evidence" value="ECO:0007669"/>
    <property type="project" value="UniProtKB-SubCell"/>
</dbReference>
<evidence type="ECO:0000256" key="7">
    <source>
        <dbReference type="ARBA" id="ARBA00023136"/>
    </source>
</evidence>
<comment type="cofactor">
    <cofactor evidence="1">
        <name>Mg(2+)</name>
        <dbReference type="ChEBI" id="CHEBI:18420"/>
    </cofactor>
</comment>
<dbReference type="InterPro" id="IPR043502">
    <property type="entry name" value="DNA/RNA_pol_sf"/>
</dbReference>
<dbReference type="Gene3D" id="3.30.70.270">
    <property type="match status" value="1"/>
</dbReference>
<evidence type="ECO:0000256" key="5">
    <source>
        <dbReference type="ARBA" id="ARBA00012180"/>
    </source>
</evidence>
<protein>
    <recommendedName>
        <fullName evidence="12">Nicotinamide/nicotinic acid mononucleotide adenylyltransferase 2</fullName>
        <ecNumber evidence="5">3.1.26.4</ecNumber>
    </recommendedName>
    <alternativeName>
        <fullName evidence="13">Nicotinamide mononucleotide adenylyltransferase 2</fullName>
    </alternativeName>
    <alternativeName>
        <fullName evidence="14">Nicotinate-nucleotide adenylyltransferase 2</fullName>
    </alternativeName>
</protein>
<evidence type="ECO:0000256" key="2">
    <source>
        <dbReference type="ARBA" id="ARBA00004489"/>
    </source>
</evidence>
<evidence type="ECO:0000313" key="17">
    <source>
        <dbReference type="EMBL" id="KAK3546266.1"/>
    </source>
</evidence>
<comment type="subcellular location">
    <subcellularLocation>
        <location evidence="2">Cell projection</location>
        <location evidence="2">Axon</location>
    </subcellularLocation>
    <subcellularLocation>
        <location evidence="3">Cytoplasmic vesicle membrane</location>
        <topology evidence="3">Lipid-anchor</topology>
    </subcellularLocation>
    <subcellularLocation>
        <location evidence="11">Golgi apparatus membrane</location>
        <topology evidence="11">Lipid-anchor</topology>
    </subcellularLocation>
</comment>
<dbReference type="Pfam" id="PF00078">
    <property type="entry name" value="RVT_1"/>
    <property type="match status" value="1"/>
</dbReference>
<dbReference type="InterPro" id="IPR000477">
    <property type="entry name" value="RT_dom"/>
</dbReference>
<dbReference type="SUPFAM" id="SSF52374">
    <property type="entry name" value="Nucleotidylyl transferase"/>
    <property type="match status" value="2"/>
</dbReference>
<dbReference type="AlphaFoldDB" id="A0AAE0R7H8"/>
<dbReference type="InterPro" id="IPR014729">
    <property type="entry name" value="Rossmann-like_a/b/a_fold"/>
</dbReference>
<keyword evidence="8" id="KW-0966">Cell projection</keyword>
<evidence type="ECO:0000256" key="1">
    <source>
        <dbReference type="ARBA" id="ARBA00001946"/>
    </source>
</evidence>
<evidence type="ECO:0000256" key="10">
    <source>
        <dbReference type="ARBA" id="ARBA00023329"/>
    </source>
</evidence>
<keyword evidence="9" id="KW-0449">Lipoprotein</keyword>
<name>A0AAE0R7H8_9TELE</name>
<evidence type="ECO:0000313" key="18">
    <source>
        <dbReference type="Proteomes" id="UP001274896"/>
    </source>
</evidence>
<evidence type="ECO:0000256" key="6">
    <source>
        <dbReference type="ARBA" id="ARBA00023034"/>
    </source>
</evidence>
<reference evidence="17" key="1">
    <citation type="submission" date="2023-06" db="EMBL/GenBank/DDBJ databases">
        <title>Male Hemibagrus guttatus genome.</title>
        <authorList>
            <person name="Bian C."/>
        </authorList>
    </citation>
    <scope>NUCLEOTIDE SEQUENCE</scope>
    <source>
        <strain evidence="17">Male_cb2023</strain>
        <tissue evidence="17">Muscle</tissue>
    </source>
</reference>
<dbReference type="InterPro" id="IPR004821">
    <property type="entry name" value="Cyt_trans-like"/>
</dbReference>
<dbReference type="InterPro" id="IPR051182">
    <property type="entry name" value="Euk_NMN_adenylyltrnsfrase"/>
</dbReference>
<dbReference type="EC" id="3.1.26.4" evidence="5"/>
<evidence type="ECO:0000256" key="12">
    <source>
        <dbReference type="ARBA" id="ARBA00040700"/>
    </source>
</evidence>
<organism evidence="17 18">
    <name type="scientific">Hemibagrus guttatus</name>
    <dbReference type="NCBI Taxonomy" id="175788"/>
    <lineage>
        <taxon>Eukaryota</taxon>
        <taxon>Metazoa</taxon>
        <taxon>Chordata</taxon>
        <taxon>Craniata</taxon>
        <taxon>Vertebrata</taxon>
        <taxon>Euteleostomi</taxon>
        <taxon>Actinopterygii</taxon>
        <taxon>Neopterygii</taxon>
        <taxon>Teleostei</taxon>
        <taxon>Ostariophysi</taxon>
        <taxon>Siluriformes</taxon>
        <taxon>Bagridae</taxon>
        <taxon>Hemibagrus</taxon>
    </lineage>
</organism>
<feature type="domain" description="Reverse transcriptase" evidence="16">
    <location>
        <begin position="330"/>
        <end position="589"/>
    </location>
</feature>
<dbReference type="Proteomes" id="UP001274896">
    <property type="component" value="Unassembled WGS sequence"/>
</dbReference>
<dbReference type="InterPro" id="IPR043128">
    <property type="entry name" value="Rev_trsase/Diguanyl_cyclase"/>
</dbReference>
<dbReference type="SUPFAM" id="SSF56672">
    <property type="entry name" value="DNA/RNA polymerases"/>
    <property type="match status" value="1"/>
</dbReference>
<evidence type="ECO:0000256" key="11">
    <source>
        <dbReference type="ARBA" id="ARBA00037794"/>
    </source>
</evidence>
<keyword evidence="6" id="KW-0333">Golgi apparatus</keyword>
<evidence type="ECO:0000256" key="9">
    <source>
        <dbReference type="ARBA" id="ARBA00023288"/>
    </source>
</evidence>
<evidence type="ECO:0000256" key="8">
    <source>
        <dbReference type="ARBA" id="ARBA00023273"/>
    </source>
</evidence>
<evidence type="ECO:0000256" key="3">
    <source>
        <dbReference type="ARBA" id="ARBA00004594"/>
    </source>
</evidence>
<comment type="caution">
    <text evidence="17">The sequence shown here is derived from an EMBL/GenBank/DDBJ whole genome shotgun (WGS) entry which is preliminary data.</text>
</comment>
<dbReference type="PANTHER" id="PTHR12039">
    <property type="entry name" value="NICOTINAMIDE MONONUCLEOTIDE ADENYLYLTRANSFERASE"/>
    <property type="match status" value="1"/>
</dbReference>